<keyword evidence="3" id="KW-1185">Reference proteome</keyword>
<proteinExistence type="predicted"/>
<keyword evidence="1" id="KW-1133">Transmembrane helix</keyword>
<dbReference type="Proteomes" id="UP000190813">
    <property type="component" value="Unassembled WGS sequence"/>
</dbReference>
<name>A0A1T3MYQ1_9FLAO</name>
<gene>
    <name evidence="2" type="ORF">BAZ10_17825</name>
</gene>
<keyword evidence="1" id="KW-0812">Transmembrane</keyword>
<evidence type="ECO:0000313" key="3">
    <source>
        <dbReference type="Proteomes" id="UP000190813"/>
    </source>
</evidence>
<protein>
    <submittedName>
        <fullName evidence="2">Uncharacterized protein</fullName>
    </submittedName>
</protein>
<keyword evidence="1" id="KW-0472">Membrane</keyword>
<reference evidence="2 3" key="1">
    <citation type="submission" date="2016-06" db="EMBL/GenBank/DDBJ databases">
        <title>Revisiting the taxonomy of the Elizabethkingia Genus based on Whole-Genome Sequencing, Optical Mapping, and MALDI-TOF.</title>
        <authorList>
            <person name="Nicholson A.C."/>
        </authorList>
    </citation>
    <scope>NUCLEOTIDE SEQUENCE [LARGE SCALE GENOMIC DNA]</scope>
    <source>
        <strain evidence="2 3">G4070</strain>
    </source>
</reference>
<evidence type="ECO:0000313" key="2">
    <source>
        <dbReference type="EMBL" id="OPC69728.1"/>
    </source>
</evidence>
<dbReference type="AlphaFoldDB" id="A0A1T3MYQ1"/>
<comment type="caution">
    <text evidence="2">The sequence shown here is derived from an EMBL/GenBank/DDBJ whole genome shotgun (WGS) entry which is preliminary data.</text>
</comment>
<sequence length="72" mass="8687">MVSHKSGCDFLKFTQIITREEKIAQEYGMIYLIISFICFTKSVKVKLGIFMLHRRCKQFLDYNFIKEELRCR</sequence>
<feature type="transmembrane region" description="Helical" evidence="1">
    <location>
        <begin position="29"/>
        <end position="52"/>
    </location>
</feature>
<dbReference type="EMBL" id="MAHX01000002">
    <property type="protein sequence ID" value="OPC69728.1"/>
    <property type="molecule type" value="Genomic_DNA"/>
</dbReference>
<accession>A0A1T3MYQ1</accession>
<organism evidence="2 3">
    <name type="scientific">Elizabethkingia occulta</name>
    <dbReference type="NCBI Taxonomy" id="1867263"/>
    <lineage>
        <taxon>Bacteria</taxon>
        <taxon>Pseudomonadati</taxon>
        <taxon>Bacteroidota</taxon>
        <taxon>Flavobacteriia</taxon>
        <taxon>Flavobacteriales</taxon>
        <taxon>Weeksellaceae</taxon>
        <taxon>Elizabethkingia</taxon>
    </lineage>
</organism>
<evidence type="ECO:0000256" key="1">
    <source>
        <dbReference type="SAM" id="Phobius"/>
    </source>
</evidence>